<dbReference type="SUPFAM" id="SSF48208">
    <property type="entry name" value="Six-hairpin glycosidases"/>
    <property type="match status" value="1"/>
</dbReference>
<accession>A0ABW1D8U0</accession>
<evidence type="ECO:0000256" key="1">
    <source>
        <dbReference type="SAM" id="SignalP"/>
    </source>
</evidence>
<dbReference type="RefSeq" id="WP_379523220.1">
    <property type="nucleotide sequence ID" value="NZ_JBHSPA010000097.1"/>
</dbReference>
<evidence type="ECO:0000313" key="3">
    <source>
        <dbReference type="Proteomes" id="UP001596058"/>
    </source>
</evidence>
<reference evidence="3" key="1">
    <citation type="journal article" date="2019" name="Int. J. Syst. Evol. Microbiol.">
        <title>The Global Catalogue of Microorganisms (GCM) 10K type strain sequencing project: providing services to taxonomists for standard genome sequencing and annotation.</title>
        <authorList>
            <consortium name="The Broad Institute Genomics Platform"/>
            <consortium name="The Broad Institute Genome Sequencing Center for Infectious Disease"/>
            <person name="Wu L."/>
            <person name="Ma J."/>
        </authorList>
    </citation>
    <scope>NUCLEOTIDE SEQUENCE [LARGE SCALE GENOMIC DNA]</scope>
    <source>
        <strain evidence="3">CCUG 53903</strain>
    </source>
</reference>
<feature type="signal peptide" evidence="1">
    <location>
        <begin position="1"/>
        <end position="27"/>
    </location>
</feature>
<comment type="caution">
    <text evidence="2">The sequence shown here is derived from an EMBL/GenBank/DDBJ whole genome shotgun (WGS) entry which is preliminary data.</text>
</comment>
<dbReference type="Proteomes" id="UP001596058">
    <property type="component" value="Unassembled WGS sequence"/>
</dbReference>
<organism evidence="2 3">
    <name type="scientific">Nonomuraea insulae</name>
    <dbReference type="NCBI Taxonomy" id="1616787"/>
    <lineage>
        <taxon>Bacteria</taxon>
        <taxon>Bacillati</taxon>
        <taxon>Actinomycetota</taxon>
        <taxon>Actinomycetes</taxon>
        <taxon>Streptosporangiales</taxon>
        <taxon>Streptosporangiaceae</taxon>
        <taxon>Nonomuraea</taxon>
    </lineage>
</organism>
<name>A0ABW1D8U0_9ACTN</name>
<keyword evidence="3" id="KW-1185">Reference proteome</keyword>
<gene>
    <name evidence="2" type="ORF">ACFPZ3_59030</name>
</gene>
<dbReference type="PROSITE" id="PS51318">
    <property type="entry name" value="TAT"/>
    <property type="match status" value="1"/>
</dbReference>
<keyword evidence="1" id="KW-0732">Signal</keyword>
<dbReference type="InterPro" id="IPR006311">
    <property type="entry name" value="TAT_signal"/>
</dbReference>
<dbReference type="EMBL" id="JBHSPA010000097">
    <property type="protein sequence ID" value="MFC5833804.1"/>
    <property type="molecule type" value="Genomic_DNA"/>
</dbReference>
<proteinExistence type="predicted"/>
<feature type="chain" id="PRO_5046281370" evidence="1">
    <location>
        <begin position="28"/>
        <end position="514"/>
    </location>
</feature>
<sequence length="514" mass="56199">MHLSRRQFTTGALAMGILAPLTGSARAAAAAGYDYTARETFDLFDRTFHQSGAAGQPSDTNEAGGLAWGQSYILAGFIRMYEAYRDTHYLDRLITNIDLVLAGRDSVRGVSDYRGRSLPAWRAGAPYTVGTVTLKGADGTPLLEVRTSLTYANDAVATVTAGGSEGRFTLEVRNNRTNLVATFPDLSLDPAAADYAVRRILDAFPTPTRVTAKDLRPAPSGDAAPAPGATPFVSQPVVFTVHTGMISYPMASFAKIVLRDPRLAAVAKYRRKAIEYLKAARDAAAVHDDEWRQTDDGYGYFVWNKGTPLGYDGTEQPTNQGLALGQTYAELAAATGDPFYRDRTRRMARMFARELTVDADDAYVWSYWPAFGRTYNGFAKSDGVSEYTPSSNPVRSIEDLSHGAIDVEFAAAAFRNKLFFTGGDMARFARTYTKNLIAPTGEDGHPTAYVRVDGTGGATTPGQYLQAPRWMAVAQWDDAVFTHSRSIYDARAVEPQYGSYLSSVAYLNWHARRR</sequence>
<evidence type="ECO:0000313" key="2">
    <source>
        <dbReference type="EMBL" id="MFC5833804.1"/>
    </source>
</evidence>
<dbReference type="InterPro" id="IPR008928">
    <property type="entry name" value="6-hairpin_glycosidase_sf"/>
</dbReference>
<protein>
    <submittedName>
        <fullName evidence="2">Uncharacterized protein</fullName>
    </submittedName>
</protein>